<gene>
    <name evidence="9" type="ORF">PoB_002259200</name>
</gene>
<keyword evidence="5 7" id="KW-0472">Membrane</keyword>
<evidence type="ECO:0000256" key="6">
    <source>
        <dbReference type="ARBA" id="ARBA00023239"/>
    </source>
</evidence>
<feature type="transmembrane region" description="Helical" evidence="7">
    <location>
        <begin position="347"/>
        <end position="368"/>
    </location>
</feature>
<dbReference type="GO" id="GO:0005886">
    <property type="term" value="C:plasma membrane"/>
    <property type="evidence" value="ECO:0007669"/>
    <property type="project" value="TreeGrafter"/>
</dbReference>
<feature type="non-terminal residue" evidence="9">
    <location>
        <position position="560"/>
    </location>
</feature>
<comment type="subcellular location">
    <subcellularLocation>
        <location evidence="1">Membrane</location>
    </subcellularLocation>
</comment>
<protein>
    <submittedName>
        <fullName evidence="9">Receptor-type guanylate cyclase gcy-13</fullName>
    </submittedName>
</protein>
<dbReference type="GO" id="GO:0035556">
    <property type="term" value="P:intracellular signal transduction"/>
    <property type="evidence" value="ECO:0007669"/>
    <property type="project" value="InterPro"/>
</dbReference>
<evidence type="ECO:0000256" key="1">
    <source>
        <dbReference type="ARBA" id="ARBA00004370"/>
    </source>
</evidence>
<dbReference type="InterPro" id="IPR001054">
    <property type="entry name" value="A/G_cyclase"/>
</dbReference>
<dbReference type="GO" id="GO:0007168">
    <property type="term" value="P:receptor guanylyl cyclase signaling pathway"/>
    <property type="evidence" value="ECO:0007669"/>
    <property type="project" value="TreeGrafter"/>
</dbReference>
<evidence type="ECO:0000313" key="10">
    <source>
        <dbReference type="Proteomes" id="UP000735302"/>
    </source>
</evidence>
<name>A0AAV3ZN54_9GAST</name>
<dbReference type="AlphaFoldDB" id="A0AAV3ZN54"/>
<evidence type="ECO:0000256" key="3">
    <source>
        <dbReference type="ARBA" id="ARBA00022741"/>
    </source>
</evidence>
<dbReference type="Proteomes" id="UP000735302">
    <property type="component" value="Unassembled WGS sequence"/>
</dbReference>
<evidence type="ECO:0000256" key="5">
    <source>
        <dbReference type="ARBA" id="ARBA00023136"/>
    </source>
</evidence>
<keyword evidence="4 7" id="KW-1133">Transmembrane helix</keyword>
<evidence type="ECO:0000313" key="9">
    <source>
        <dbReference type="EMBL" id="GFN96086.1"/>
    </source>
</evidence>
<dbReference type="PROSITE" id="PS50125">
    <property type="entry name" value="GUANYLATE_CYCLASE_2"/>
    <property type="match status" value="1"/>
</dbReference>
<dbReference type="GO" id="GO:0004383">
    <property type="term" value="F:guanylate cyclase activity"/>
    <property type="evidence" value="ECO:0007669"/>
    <property type="project" value="TreeGrafter"/>
</dbReference>
<organism evidence="9 10">
    <name type="scientific">Plakobranchus ocellatus</name>
    <dbReference type="NCBI Taxonomy" id="259542"/>
    <lineage>
        <taxon>Eukaryota</taxon>
        <taxon>Metazoa</taxon>
        <taxon>Spiralia</taxon>
        <taxon>Lophotrochozoa</taxon>
        <taxon>Mollusca</taxon>
        <taxon>Gastropoda</taxon>
        <taxon>Heterobranchia</taxon>
        <taxon>Euthyneura</taxon>
        <taxon>Panpulmonata</taxon>
        <taxon>Sacoglossa</taxon>
        <taxon>Placobranchoidea</taxon>
        <taxon>Plakobranchidae</taxon>
        <taxon>Plakobranchus</taxon>
    </lineage>
</organism>
<evidence type="ECO:0000259" key="8">
    <source>
        <dbReference type="PROSITE" id="PS50125"/>
    </source>
</evidence>
<dbReference type="InterPro" id="IPR013587">
    <property type="entry name" value="Nitrate/nitrite_sensing"/>
</dbReference>
<dbReference type="InterPro" id="IPR029787">
    <property type="entry name" value="Nucleotide_cyclase"/>
</dbReference>
<keyword evidence="6" id="KW-0456">Lyase</keyword>
<evidence type="ECO:0000256" key="2">
    <source>
        <dbReference type="ARBA" id="ARBA00022692"/>
    </source>
</evidence>
<feature type="transmembrane region" description="Helical" evidence="7">
    <location>
        <begin position="43"/>
        <end position="61"/>
    </location>
</feature>
<sequence length="560" mass="62395">MDSTTSSFLSISPSSGPLEINCVGRDAPSCERCLDFRSNTGRYILSCLLLTSGLIPAIIVVSDNARSVSQAVPMVEENDDLQARLRCGSVVHATIRELQLERGLSAYYFTSGKLTQVRDAMLEQRVKVEYSVSQWSSALGSGGILCWQDTDGAIKTMKENTTYFRHHVDTSSIDAYGVINSYTSMLTTILKPNKLLMMEASLGPIWQIVVSMTDVASAVEHAGLQRALGTIFFAKQDFDRFALQEFVVNSLLSNTLMAEAEEFSEIIRNFRARDDVQSTLQKVAEFSELIEKNTTETNATSYLEMASWWLGNMTAYIELLNTLQDELAADLELQTSNWSIRLRRTTLIGAVLLCTEFLFYPLFAMLSIKLMRSIKDHSKELSSRLKNLIKEQRRNTALINEMYPPSVAARLIKGQEVAPETFESASVCFVQLADFDDLTKRIPGGFMVYFINHLFELIDTEACKHDVFKVETIGDQYVAVSGLPRRNGDSHVSELANLALGLLDSTRRIDVDHLTNRKISLQIGISTGMVVAGIVGLKMPRYCLFGDTVNMASRMQSSGQ</sequence>
<proteinExistence type="predicted"/>
<dbReference type="GO" id="GO:0001653">
    <property type="term" value="F:peptide receptor activity"/>
    <property type="evidence" value="ECO:0007669"/>
    <property type="project" value="TreeGrafter"/>
</dbReference>
<dbReference type="Gene3D" id="6.10.250.780">
    <property type="match status" value="1"/>
</dbReference>
<dbReference type="SUPFAM" id="SSF55073">
    <property type="entry name" value="Nucleotide cyclase"/>
    <property type="match status" value="1"/>
</dbReference>
<evidence type="ECO:0000256" key="7">
    <source>
        <dbReference type="SAM" id="Phobius"/>
    </source>
</evidence>
<keyword evidence="10" id="KW-1185">Reference proteome</keyword>
<reference evidence="9 10" key="1">
    <citation type="journal article" date="2021" name="Elife">
        <title>Chloroplast acquisition without the gene transfer in kleptoplastic sea slugs, Plakobranchus ocellatus.</title>
        <authorList>
            <person name="Maeda T."/>
            <person name="Takahashi S."/>
            <person name="Yoshida T."/>
            <person name="Shimamura S."/>
            <person name="Takaki Y."/>
            <person name="Nagai Y."/>
            <person name="Toyoda A."/>
            <person name="Suzuki Y."/>
            <person name="Arimoto A."/>
            <person name="Ishii H."/>
            <person name="Satoh N."/>
            <person name="Nishiyama T."/>
            <person name="Hasebe M."/>
            <person name="Maruyama T."/>
            <person name="Minagawa J."/>
            <person name="Obokata J."/>
            <person name="Shigenobu S."/>
        </authorList>
    </citation>
    <scope>NUCLEOTIDE SEQUENCE [LARGE SCALE GENOMIC DNA]</scope>
</reference>
<dbReference type="SMART" id="SM00044">
    <property type="entry name" value="CYCc"/>
    <property type="match status" value="1"/>
</dbReference>
<accession>A0AAV3ZN54</accession>
<dbReference type="InterPro" id="IPR050401">
    <property type="entry name" value="Cyclic_nucleotide_synthase"/>
</dbReference>
<dbReference type="CDD" id="cd07302">
    <property type="entry name" value="CHD"/>
    <property type="match status" value="1"/>
</dbReference>
<feature type="domain" description="Guanylate cyclase" evidence="8">
    <location>
        <begin position="426"/>
        <end position="556"/>
    </location>
</feature>
<dbReference type="Gene3D" id="3.30.70.1230">
    <property type="entry name" value="Nucleotide cyclase"/>
    <property type="match status" value="1"/>
</dbReference>
<keyword evidence="3" id="KW-0547">Nucleotide-binding</keyword>
<dbReference type="GO" id="GO:0004016">
    <property type="term" value="F:adenylate cyclase activity"/>
    <property type="evidence" value="ECO:0007669"/>
    <property type="project" value="TreeGrafter"/>
</dbReference>
<dbReference type="PANTHER" id="PTHR11920">
    <property type="entry name" value="GUANYLYL CYCLASE"/>
    <property type="match status" value="1"/>
</dbReference>
<dbReference type="GO" id="GO:0000166">
    <property type="term" value="F:nucleotide binding"/>
    <property type="evidence" value="ECO:0007669"/>
    <property type="project" value="UniProtKB-KW"/>
</dbReference>
<dbReference type="PANTHER" id="PTHR11920:SF335">
    <property type="entry name" value="GUANYLATE CYCLASE"/>
    <property type="match status" value="1"/>
</dbReference>
<keyword evidence="2 7" id="KW-0812">Transmembrane</keyword>
<dbReference type="Pfam" id="PF08376">
    <property type="entry name" value="NIT"/>
    <property type="match status" value="1"/>
</dbReference>
<dbReference type="Pfam" id="PF00211">
    <property type="entry name" value="Guanylate_cyc"/>
    <property type="match status" value="1"/>
</dbReference>
<comment type="caution">
    <text evidence="9">The sequence shown here is derived from an EMBL/GenBank/DDBJ whole genome shotgun (WGS) entry which is preliminary data.</text>
</comment>
<keyword evidence="9" id="KW-0675">Receptor</keyword>
<evidence type="ECO:0000256" key="4">
    <source>
        <dbReference type="ARBA" id="ARBA00022989"/>
    </source>
</evidence>
<dbReference type="EMBL" id="BLXT01002641">
    <property type="protein sequence ID" value="GFN96086.1"/>
    <property type="molecule type" value="Genomic_DNA"/>
</dbReference>